<organism evidence="3 4">
    <name type="scientific">Aliidiomarina minuta</name>
    <dbReference type="NCBI Taxonomy" id="880057"/>
    <lineage>
        <taxon>Bacteria</taxon>
        <taxon>Pseudomonadati</taxon>
        <taxon>Pseudomonadota</taxon>
        <taxon>Gammaproteobacteria</taxon>
        <taxon>Alteromonadales</taxon>
        <taxon>Idiomarinaceae</taxon>
        <taxon>Aliidiomarina</taxon>
    </lineage>
</organism>
<dbReference type="AlphaFoldDB" id="A0A432W8P5"/>
<reference evidence="3 4" key="1">
    <citation type="journal article" date="2011" name="Front. Microbiol.">
        <title>Genomic signatures of strain selection and enhancement in Bacillus atrophaeus var. globigii, a historical biowarfare simulant.</title>
        <authorList>
            <person name="Gibbons H.S."/>
            <person name="Broomall S.M."/>
            <person name="McNew L.A."/>
            <person name="Daligault H."/>
            <person name="Chapman C."/>
            <person name="Bruce D."/>
            <person name="Karavis M."/>
            <person name="Krepps M."/>
            <person name="McGregor P.A."/>
            <person name="Hong C."/>
            <person name="Park K.H."/>
            <person name="Akmal A."/>
            <person name="Feldman A."/>
            <person name="Lin J.S."/>
            <person name="Chang W.E."/>
            <person name="Higgs B.W."/>
            <person name="Demirev P."/>
            <person name="Lindquist J."/>
            <person name="Liem A."/>
            <person name="Fochler E."/>
            <person name="Read T.D."/>
            <person name="Tapia R."/>
            <person name="Johnson S."/>
            <person name="Bishop-Lilly K.A."/>
            <person name="Detter C."/>
            <person name="Han C."/>
            <person name="Sozhamannan S."/>
            <person name="Rosenzweig C.N."/>
            <person name="Skowronski E.W."/>
        </authorList>
    </citation>
    <scope>NUCLEOTIDE SEQUENCE [LARGE SCALE GENOMIC DNA]</scope>
    <source>
        <strain evidence="3 4">MLST1</strain>
    </source>
</reference>
<evidence type="ECO:0000313" key="4">
    <source>
        <dbReference type="Proteomes" id="UP000288293"/>
    </source>
</evidence>
<comment type="caution">
    <text evidence="3">The sequence shown here is derived from an EMBL/GenBank/DDBJ whole genome shotgun (WGS) entry which is preliminary data.</text>
</comment>
<dbReference type="EMBL" id="PIPL01000001">
    <property type="protein sequence ID" value="RUO26517.1"/>
    <property type="molecule type" value="Genomic_DNA"/>
</dbReference>
<sequence length="295" mass="32709">MKSVICSLFLATGFFSNLSVQASEQPLNAFDMAQLLMQNQGQLDDSTLMALLSQGIEANIRIEPEHLGVAFWDSRTGERVNPQEIRELIGPVRQDGTWQVLDMALSLGGERLLLDQEQLRLLMDAAFMASMRRPPQHISIEYYDRRQGPTGEGGGVSGSVPDETQTMASEPEPVAQAQPSGRPDSLPPSEDALLAAFSKLGFTAEERTGLYLFPIVTWALDAEQLEAKFEQDLMELHSLGLSLQQLTDDPVIKEDGDWLVLYALGYFEANEHMTGSELEDTRTIHRLILEQVSAD</sequence>
<proteinExistence type="predicted"/>
<dbReference type="Proteomes" id="UP000288293">
    <property type="component" value="Unassembled WGS sequence"/>
</dbReference>
<dbReference type="OrthoDB" id="5797332at2"/>
<dbReference type="RefSeq" id="WP_126803329.1">
    <property type="nucleotide sequence ID" value="NZ_PIPL01000001.1"/>
</dbReference>
<keyword evidence="2" id="KW-0732">Signal</keyword>
<evidence type="ECO:0000313" key="3">
    <source>
        <dbReference type="EMBL" id="RUO26517.1"/>
    </source>
</evidence>
<feature type="region of interest" description="Disordered" evidence="1">
    <location>
        <begin position="145"/>
        <end position="189"/>
    </location>
</feature>
<accession>A0A432W8P5</accession>
<evidence type="ECO:0008006" key="5">
    <source>
        <dbReference type="Google" id="ProtNLM"/>
    </source>
</evidence>
<name>A0A432W8P5_9GAMM</name>
<keyword evidence="4" id="KW-1185">Reference proteome</keyword>
<evidence type="ECO:0000256" key="2">
    <source>
        <dbReference type="SAM" id="SignalP"/>
    </source>
</evidence>
<feature type="signal peptide" evidence="2">
    <location>
        <begin position="1"/>
        <end position="22"/>
    </location>
</feature>
<evidence type="ECO:0000256" key="1">
    <source>
        <dbReference type="SAM" id="MobiDB-lite"/>
    </source>
</evidence>
<feature type="chain" id="PRO_5019398231" description="DUF2066 domain-containing protein" evidence="2">
    <location>
        <begin position="23"/>
        <end position="295"/>
    </location>
</feature>
<gene>
    <name evidence="3" type="ORF">CWE09_07365</name>
</gene>
<protein>
    <recommendedName>
        <fullName evidence="5">DUF2066 domain-containing protein</fullName>
    </recommendedName>
</protein>